<proteinExistence type="inferred from homology"/>
<reference evidence="5 6" key="1">
    <citation type="journal article" date="2016" name="Nat. Commun.">
        <title>Thousands of microbial genomes shed light on interconnected biogeochemical processes in an aquifer system.</title>
        <authorList>
            <person name="Anantharaman K."/>
            <person name="Brown C.T."/>
            <person name="Hug L.A."/>
            <person name="Sharon I."/>
            <person name="Castelle C.J."/>
            <person name="Probst A.J."/>
            <person name="Thomas B.C."/>
            <person name="Singh A."/>
            <person name="Wilkins M.J."/>
            <person name="Karaoz U."/>
            <person name="Brodie E.L."/>
            <person name="Williams K.H."/>
            <person name="Hubbard S.S."/>
            <person name="Banfield J.F."/>
        </authorList>
    </citation>
    <scope>NUCLEOTIDE SEQUENCE [LARGE SCALE GENOMIC DNA]</scope>
</reference>
<dbReference type="Proteomes" id="UP000178558">
    <property type="component" value="Unassembled WGS sequence"/>
</dbReference>
<dbReference type="AlphaFoldDB" id="A0A1F7J4J2"/>
<evidence type="ECO:0000256" key="3">
    <source>
        <dbReference type="ARBA" id="ARBA00023274"/>
    </source>
</evidence>
<sequence length="157" mass="17723">MRHQQRTKRFRHGKDANRMLLRKLSRNFFLKGSLTTTITKVKVLRPRVEHMVSLAKRKTEGGKNMLLRYTGDKLLVSLLTQQIAPVFQEKTGGFVRVVRIGSRSSDGSEIARLEWTLPVVIEKKAAVKKSVTVVTEEKPVKVSAKKSKAAPKSSKKV</sequence>
<keyword evidence="3" id="KW-0687">Ribonucleoprotein</keyword>
<name>A0A1F7J4J2_9BACT</name>
<protein>
    <recommendedName>
        <fullName evidence="4">50S ribosomal protein L17</fullName>
    </recommendedName>
</protein>
<comment type="similarity">
    <text evidence="1">Belongs to the bacterial ribosomal protein bL17 family.</text>
</comment>
<gene>
    <name evidence="5" type="ORF">A3B50_01980</name>
</gene>
<evidence type="ECO:0000313" key="6">
    <source>
        <dbReference type="Proteomes" id="UP000178558"/>
    </source>
</evidence>
<dbReference type="SUPFAM" id="SSF64263">
    <property type="entry name" value="Prokaryotic ribosomal protein L17"/>
    <property type="match status" value="1"/>
</dbReference>
<dbReference type="Pfam" id="PF01196">
    <property type="entry name" value="Ribosomal_L17"/>
    <property type="match status" value="1"/>
</dbReference>
<dbReference type="InterPro" id="IPR000456">
    <property type="entry name" value="Ribosomal_bL17"/>
</dbReference>
<dbReference type="GO" id="GO:0003735">
    <property type="term" value="F:structural constituent of ribosome"/>
    <property type="evidence" value="ECO:0007669"/>
    <property type="project" value="InterPro"/>
</dbReference>
<dbReference type="GO" id="GO:0006412">
    <property type="term" value="P:translation"/>
    <property type="evidence" value="ECO:0007669"/>
    <property type="project" value="InterPro"/>
</dbReference>
<dbReference type="InterPro" id="IPR036373">
    <property type="entry name" value="Ribosomal_bL17_sf"/>
</dbReference>
<accession>A0A1F7J4J2</accession>
<dbReference type="EMBL" id="MGAQ01000015">
    <property type="protein sequence ID" value="OGK50531.1"/>
    <property type="molecule type" value="Genomic_DNA"/>
</dbReference>
<evidence type="ECO:0000256" key="1">
    <source>
        <dbReference type="ARBA" id="ARBA00008777"/>
    </source>
</evidence>
<dbReference type="GO" id="GO:0022625">
    <property type="term" value="C:cytosolic large ribosomal subunit"/>
    <property type="evidence" value="ECO:0007669"/>
    <property type="project" value="TreeGrafter"/>
</dbReference>
<evidence type="ECO:0000313" key="5">
    <source>
        <dbReference type="EMBL" id="OGK50531.1"/>
    </source>
</evidence>
<dbReference type="PANTHER" id="PTHR14413">
    <property type="entry name" value="RIBOSOMAL PROTEIN L17"/>
    <property type="match status" value="1"/>
</dbReference>
<comment type="caution">
    <text evidence="5">The sequence shown here is derived from an EMBL/GenBank/DDBJ whole genome shotgun (WGS) entry which is preliminary data.</text>
</comment>
<dbReference type="PANTHER" id="PTHR14413:SF16">
    <property type="entry name" value="LARGE RIBOSOMAL SUBUNIT PROTEIN BL17M"/>
    <property type="match status" value="1"/>
</dbReference>
<evidence type="ECO:0000256" key="4">
    <source>
        <dbReference type="ARBA" id="ARBA00035494"/>
    </source>
</evidence>
<evidence type="ECO:0000256" key="2">
    <source>
        <dbReference type="ARBA" id="ARBA00022980"/>
    </source>
</evidence>
<keyword evidence="2" id="KW-0689">Ribosomal protein</keyword>
<dbReference type="Gene3D" id="3.90.1030.10">
    <property type="entry name" value="Ribosomal protein L17"/>
    <property type="match status" value="1"/>
</dbReference>
<organism evidence="5 6">
    <name type="scientific">Candidatus Roizmanbacteria bacterium RIFCSPLOWO2_01_FULL_40_42</name>
    <dbReference type="NCBI Taxonomy" id="1802066"/>
    <lineage>
        <taxon>Bacteria</taxon>
        <taxon>Candidatus Roizmaniibacteriota</taxon>
    </lineage>
</organism>